<gene>
    <name evidence="1 2" type="primary">gatC</name>
    <name evidence="2" type="ORF">HQ497_07640</name>
</gene>
<comment type="catalytic activity">
    <reaction evidence="1">
        <text>L-aspartyl-tRNA(Asn) + L-glutamine + ATP + H2O = L-asparaginyl-tRNA(Asn) + L-glutamate + ADP + phosphate + 2 H(+)</text>
        <dbReference type="Rhea" id="RHEA:14513"/>
        <dbReference type="Rhea" id="RHEA-COMP:9674"/>
        <dbReference type="Rhea" id="RHEA-COMP:9677"/>
        <dbReference type="ChEBI" id="CHEBI:15377"/>
        <dbReference type="ChEBI" id="CHEBI:15378"/>
        <dbReference type="ChEBI" id="CHEBI:29985"/>
        <dbReference type="ChEBI" id="CHEBI:30616"/>
        <dbReference type="ChEBI" id="CHEBI:43474"/>
        <dbReference type="ChEBI" id="CHEBI:58359"/>
        <dbReference type="ChEBI" id="CHEBI:78515"/>
        <dbReference type="ChEBI" id="CHEBI:78516"/>
        <dbReference type="ChEBI" id="CHEBI:456216"/>
    </reaction>
</comment>
<dbReference type="InterPro" id="IPR003837">
    <property type="entry name" value="GatC"/>
</dbReference>
<dbReference type="NCBIfam" id="TIGR00135">
    <property type="entry name" value="gatC"/>
    <property type="match status" value="1"/>
</dbReference>
<dbReference type="GO" id="GO:0006450">
    <property type="term" value="P:regulation of translational fidelity"/>
    <property type="evidence" value="ECO:0007669"/>
    <property type="project" value="InterPro"/>
</dbReference>
<dbReference type="GO" id="GO:0050567">
    <property type="term" value="F:glutaminyl-tRNA synthase (glutamine-hydrolyzing) activity"/>
    <property type="evidence" value="ECO:0007669"/>
    <property type="project" value="UniProtKB-UniRule"/>
</dbReference>
<dbReference type="Gene3D" id="1.10.20.60">
    <property type="entry name" value="Glu-tRNAGln amidotransferase C subunit, N-terminal domain"/>
    <property type="match status" value="1"/>
</dbReference>
<comment type="caution">
    <text evidence="2">The sequence shown here is derived from an EMBL/GenBank/DDBJ whole genome shotgun (WGS) entry which is preliminary data.</text>
</comment>
<reference evidence="2" key="1">
    <citation type="submission" date="2020-05" db="EMBL/GenBank/DDBJ databases">
        <title>Sulfur intermediates as new biogeochemical hubs in an aquatic model microbial ecosystem.</title>
        <authorList>
            <person name="Vigneron A."/>
        </authorList>
    </citation>
    <scope>NUCLEOTIDE SEQUENCE</scope>
    <source>
        <strain evidence="2">Bin.250</strain>
    </source>
</reference>
<dbReference type="HAMAP" id="MF_00122">
    <property type="entry name" value="GatC"/>
    <property type="match status" value="1"/>
</dbReference>
<comment type="subunit">
    <text evidence="1">Heterotrimer of A, B and C subunits.</text>
</comment>
<dbReference type="EC" id="6.3.5.-" evidence="1"/>
<dbReference type="Pfam" id="PF02686">
    <property type="entry name" value="GatC"/>
    <property type="match status" value="1"/>
</dbReference>
<name>A0A973A9Y1_9GAMM</name>
<evidence type="ECO:0000313" key="3">
    <source>
        <dbReference type="Proteomes" id="UP000754644"/>
    </source>
</evidence>
<protein>
    <recommendedName>
        <fullName evidence="1">Aspartyl/glutamyl-tRNA(Asn/Gln) amidotransferase subunit C</fullName>
        <shortName evidence="1">Asp/Glu-ADT subunit C</shortName>
        <ecNumber evidence="1">6.3.5.-</ecNumber>
    </recommendedName>
</protein>
<evidence type="ECO:0000313" key="2">
    <source>
        <dbReference type="EMBL" id="NQV65221.1"/>
    </source>
</evidence>
<dbReference type="Proteomes" id="UP000754644">
    <property type="component" value="Unassembled WGS sequence"/>
</dbReference>
<organism evidence="2 3">
    <name type="scientific">SAR86 cluster bacterium</name>
    <dbReference type="NCBI Taxonomy" id="2030880"/>
    <lineage>
        <taxon>Bacteria</taxon>
        <taxon>Pseudomonadati</taxon>
        <taxon>Pseudomonadota</taxon>
        <taxon>Gammaproteobacteria</taxon>
        <taxon>SAR86 cluster</taxon>
    </lineage>
</organism>
<comment type="catalytic activity">
    <reaction evidence="1">
        <text>L-glutamyl-tRNA(Gln) + L-glutamine + ATP + H2O = L-glutaminyl-tRNA(Gln) + L-glutamate + ADP + phosphate + H(+)</text>
        <dbReference type="Rhea" id="RHEA:17521"/>
        <dbReference type="Rhea" id="RHEA-COMP:9681"/>
        <dbReference type="Rhea" id="RHEA-COMP:9684"/>
        <dbReference type="ChEBI" id="CHEBI:15377"/>
        <dbReference type="ChEBI" id="CHEBI:15378"/>
        <dbReference type="ChEBI" id="CHEBI:29985"/>
        <dbReference type="ChEBI" id="CHEBI:30616"/>
        <dbReference type="ChEBI" id="CHEBI:43474"/>
        <dbReference type="ChEBI" id="CHEBI:58359"/>
        <dbReference type="ChEBI" id="CHEBI:78520"/>
        <dbReference type="ChEBI" id="CHEBI:78521"/>
        <dbReference type="ChEBI" id="CHEBI:456216"/>
    </reaction>
</comment>
<dbReference type="EMBL" id="JABMOJ010000287">
    <property type="protein sequence ID" value="NQV65221.1"/>
    <property type="molecule type" value="Genomic_DNA"/>
</dbReference>
<dbReference type="GO" id="GO:0005524">
    <property type="term" value="F:ATP binding"/>
    <property type="evidence" value="ECO:0007669"/>
    <property type="project" value="UniProtKB-KW"/>
</dbReference>
<dbReference type="GO" id="GO:0070681">
    <property type="term" value="P:glutaminyl-tRNAGln biosynthesis via transamidation"/>
    <property type="evidence" value="ECO:0007669"/>
    <property type="project" value="TreeGrafter"/>
</dbReference>
<dbReference type="GO" id="GO:0006412">
    <property type="term" value="P:translation"/>
    <property type="evidence" value="ECO:0007669"/>
    <property type="project" value="UniProtKB-UniRule"/>
</dbReference>
<comment type="similarity">
    <text evidence="1">Belongs to the GatC family.</text>
</comment>
<evidence type="ECO:0000256" key="1">
    <source>
        <dbReference type="HAMAP-Rule" id="MF_00122"/>
    </source>
</evidence>
<dbReference type="PANTHER" id="PTHR15004">
    <property type="entry name" value="GLUTAMYL-TRNA(GLN) AMIDOTRANSFERASE SUBUNIT C, MITOCHONDRIAL"/>
    <property type="match status" value="1"/>
</dbReference>
<dbReference type="InterPro" id="IPR036113">
    <property type="entry name" value="Asp/Glu-ADT_sf_sub_c"/>
</dbReference>
<accession>A0A973A9Y1</accession>
<keyword evidence="1" id="KW-0648">Protein biosynthesis</keyword>
<proteinExistence type="inferred from homology"/>
<keyword evidence="1" id="KW-0547">Nucleotide-binding</keyword>
<keyword evidence="1" id="KW-0067">ATP-binding</keyword>
<dbReference type="SUPFAM" id="SSF141000">
    <property type="entry name" value="Glu-tRNAGln amidotransferase C subunit"/>
    <property type="match status" value="1"/>
</dbReference>
<dbReference type="AlphaFoldDB" id="A0A973A9Y1"/>
<sequence length="95" mass="10508">MTVNQDLVIAVAELSQLNIDVTDIDGYAGDMTKVLALVEQMHHVDTHDIAPMSNPTDASQQLRPDEVTEADQRERFQAIAPETDGGFYLVPRVVE</sequence>
<keyword evidence="1" id="KW-0436">Ligase</keyword>
<comment type="function">
    <text evidence="1">Allows the formation of correctly charged Asn-tRNA(Asn) or Gln-tRNA(Gln) through the transamidation of misacylated Asp-tRNA(Asn) or Glu-tRNA(Gln) in organisms which lack either or both of asparaginyl-tRNA or glutaminyl-tRNA synthetases. The reaction takes place in the presence of glutamine and ATP through an activated phospho-Asp-tRNA(Asn) or phospho-Glu-tRNA(Gln).</text>
</comment>
<dbReference type="PANTHER" id="PTHR15004:SF0">
    <property type="entry name" value="GLUTAMYL-TRNA(GLN) AMIDOTRANSFERASE SUBUNIT C, MITOCHONDRIAL"/>
    <property type="match status" value="1"/>
</dbReference>